<gene>
    <name evidence="1" type="ORF">FC07_GL002108</name>
</gene>
<dbReference type="Proteomes" id="UP000051461">
    <property type="component" value="Unassembled WGS sequence"/>
</dbReference>
<evidence type="ECO:0000313" key="2">
    <source>
        <dbReference type="Proteomes" id="UP000051461"/>
    </source>
</evidence>
<proteinExistence type="predicted"/>
<dbReference type="AlphaFoldDB" id="A0A0R1GME1"/>
<dbReference type="PATRIC" id="fig|1423726.3.peg.2185"/>
<evidence type="ECO:0000313" key="1">
    <source>
        <dbReference type="EMBL" id="KRK32466.1"/>
    </source>
</evidence>
<accession>A0A0R1GME1</accession>
<reference evidence="1 2" key="1">
    <citation type="journal article" date="2015" name="Genome Announc.">
        <title>Expanding the biotechnology potential of lactobacilli through comparative genomics of 213 strains and associated genera.</title>
        <authorList>
            <person name="Sun Z."/>
            <person name="Harris H.M."/>
            <person name="McCann A."/>
            <person name="Guo C."/>
            <person name="Argimon S."/>
            <person name="Zhang W."/>
            <person name="Yang X."/>
            <person name="Jeffery I.B."/>
            <person name="Cooney J.C."/>
            <person name="Kagawa T.F."/>
            <person name="Liu W."/>
            <person name="Song Y."/>
            <person name="Salvetti E."/>
            <person name="Wrobel A."/>
            <person name="Rasinkangas P."/>
            <person name="Parkhill J."/>
            <person name="Rea M.C."/>
            <person name="O'Sullivan O."/>
            <person name="Ritari J."/>
            <person name="Douillard F.P."/>
            <person name="Paul Ross R."/>
            <person name="Yang R."/>
            <person name="Briner A.E."/>
            <person name="Felis G.E."/>
            <person name="de Vos W.M."/>
            <person name="Barrangou R."/>
            <person name="Klaenhammer T.R."/>
            <person name="Caufield P.W."/>
            <person name="Cui Y."/>
            <person name="Zhang H."/>
            <person name="O'Toole P.W."/>
        </authorList>
    </citation>
    <scope>NUCLEOTIDE SEQUENCE [LARGE SCALE GENOMIC DNA]</scope>
    <source>
        <strain evidence="1 2">DSM 20003</strain>
    </source>
</reference>
<keyword evidence="2" id="KW-1185">Reference proteome</keyword>
<name>A0A0R1GME1_9LACO</name>
<sequence length="191" mass="22018">MIGNDNVECTDYLEDNFFAWMFWKYDRNNRQINSDIGLPAMNAFSGTIQRDDLQDMIIGRSPNITDLSVLKMHIARQFPLRSVGMELTERGNKVYFKVDVHNQIVVDTRKSKMVSDGITDTVLVELKEYPLIVYIYSYIIPLLNGLYESEEPDFTEQLNSYSKDLAKEIILDLIGATGIDIQEFDKLAMKL</sequence>
<protein>
    <submittedName>
        <fullName evidence="1">Uncharacterized protein</fullName>
    </submittedName>
</protein>
<organism evidence="1 2">
    <name type="scientific">Loigolactobacillus bifermentans DSM 20003</name>
    <dbReference type="NCBI Taxonomy" id="1423726"/>
    <lineage>
        <taxon>Bacteria</taxon>
        <taxon>Bacillati</taxon>
        <taxon>Bacillota</taxon>
        <taxon>Bacilli</taxon>
        <taxon>Lactobacillales</taxon>
        <taxon>Lactobacillaceae</taxon>
        <taxon>Loigolactobacillus</taxon>
    </lineage>
</organism>
<dbReference type="EMBL" id="AZDA01000142">
    <property type="protein sequence ID" value="KRK32466.1"/>
    <property type="molecule type" value="Genomic_DNA"/>
</dbReference>
<comment type="caution">
    <text evidence="1">The sequence shown here is derived from an EMBL/GenBank/DDBJ whole genome shotgun (WGS) entry which is preliminary data.</text>
</comment>